<dbReference type="InterPro" id="IPR000943">
    <property type="entry name" value="RNA_pol_sigma70"/>
</dbReference>
<dbReference type="InterPro" id="IPR014284">
    <property type="entry name" value="RNA_pol_sigma-70_dom"/>
</dbReference>
<evidence type="ECO:0000256" key="4">
    <source>
        <dbReference type="ARBA" id="ARBA00023163"/>
    </source>
</evidence>
<organism evidence="7 8">
    <name type="scientific">Sinomonas terricola</name>
    <dbReference type="NCBI Taxonomy" id="3110330"/>
    <lineage>
        <taxon>Bacteria</taxon>
        <taxon>Bacillati</taxon>
        <taxon>Actinomycetota</taxon>
        <taxon>Actinomycetes</taxon>
        <taxon>Micrococcales</taxon>
        <taxon>Micrococcaceae</taxon>
        <taxon>Sinomonas</taxon>
    </lineage>
</organism>
<keyword evidence="1" id="KW-0805">Transcription regulation</keyword>
<dbReference type="EMBL" id="JAYGGQ010000015">
    <property type="protein sequence ID" value="MEA5456513.1"/>
    <property type="molecule type" value="Genomic_DNA"/>
</dbReference>
<dbReference type="CDD" id="cd06171">
    <property type="entry name" value="Sigma70_r4"/>
    <property type="match status" value="1"/>
</dbReference>
<accession>A0ABU5T9Z6</accession>
<comment type="caution">
    <text evidence="7">The sequence shown here is derived from an EMBL/GenBank/DDBJ whole genome shotgun (WGS) entry which is preliminary data.</text>
</comment>
<evidence type="ECO:0000313" key="8">
    <source>
        <dbReference type="Proteomes" id="UP001304769"/>
    </source>
</evidence>
<keyword evidence="3" id="KW-0238">DNA-binding</keyword>
<dbReference type="NCBIfam" id="TIGR02937">
    <property type="entry name" value="sigma70-ECF"/>
    <property type="match status" value="1"/>
</dbReference>
<evidence type="ECO:0000256" key="2">
    <source>
        <dbReference type="ARBA" id="ARBA00023082"/>
    </source>
</evidence>
<feature type="domain" description="RNA polymerase sigma-70 region 2" evidence="5">
    <location>
        <begin position="33"/>
        <end position="99"/>
    </location>
</feature>
<dbReference type="InterPro" id="IPR013324">
    <property type="entry name" value="RNA_pol_sigma_r3/r4-like"/>
</dbReference>
<dbReference type="PRINTS" id="PR00046">
    <property type="entry name" value="SIGMA70FCT"/>
</dbReference>
<gene>
    <name evidence="7" type="ORF">SPF06_17430</name>
</gene>
<sequence length="250" mass="27820">MAPHPVSVGPFLFEDAIGDTGTAPRAAARLAVEYLGVADALASRFHCPNHDPDDLRQVARLGLLKAAHRYRTGHGHGFVPYAVPTITGELKRYVRDQAWIVRPPRRVQELRLRINSVRPGLAQRLGHDPTARELSDEIGLPIQQVSEALIADATMAPDPIESSDAPAEPEGRRTAVVPSWDEPGFMRFEARHDLAEALGDASERDRELLRLRFVEELTQQEIADSLGVSQMQVSRLLRRLLGRLRRRMAA</sequence>
<evidence type="ECO:0000259" key="6">
    <source>
        <dbReference type="Pfam" id="PF04545"/>
    </source>
</evidence>
<dbReference type="InterPro" id="IPR007627">
    <property type="entry name" value="RNA_pol_sigma70_r2"/>
</dbReference>
<dbReference type="InterPro" id="IPR013325">
    <property type="entry name" value="RNA_pol_sigma_r2"/>
</dbReference>
<dbReference type="InterPro" id="IPR036388">
    <property type="entry name" value="WH-like_DNA-bd_sf"/>
</dbReference>
<dbReference type="PANTHER" id="PTHR30385">
    <property type="entry name" value="SIGMA FACTOR F FLAGELLAR"/>
    <property type="match status" value="1"/>
</dbReference>
<evidence type="ECO:0000256" key="1">
    <source>
        <dbReference type="ARBA" id="ARBA00023015"/>
    </source>
</evidence>
<dbReference type="Pfam" id="PF04545">
    <property type="entry name" value="Sigma70_r4"/>
    <property type="match status" value="1"/>
</dbReference>
<feature type="domain" description="RNA polymerase sigma-70 region 4" evidence="6">
    <location>
        <begin position="202"/>
        <end position="245"/>
    </location>
</feature>
<dbReference type="Gene3D" id="1.20.120.1810">
    <property type="match status" value="1"/>
</dbReference>
<dbReference type="Proteomes" id="UP001304769">
    <property type="component" value="Unassembled WGS sequence"/>
</dbReference>
<dbReference type="PANTHER" id="PTHR30385:SF4">
    <property type="entry name" value="RNA POLYMERASE SIGMA-E FACTOR"/>
    <property type="match status" value="1"/>
</dbReference>
<reference evidence="7 8" key="1">
    <citation type="submission" date="2023-12" db="EMBL/GenBank/DDBJ databases">
        <title>Sinomonas terricola sp. nov, isolated from litchi orchard soil in Guangdong, PR China.</title>
        <authorList>
            <person name="Jiaxin W."/>
            <person name="Yang Z."/>
            <person name="Honghui Z."/>
        </authorList>
    </citation>
    <scope>NUCLEOTIDE SEQUENCE [LARGE SCALE GENOMIC DNA]</scope>
    <source>
        <strain evidence="7 8">JGH33</strain>
    </source>
</reference>
<dbReference type="Gene3D" id="1.10.10.10">
    <property type="entry name" value="Winged helix-like DNA-binding domain superfamily/Winged helix DNA-binding domain"/>
    <property type="match status" value="2"/>
</dbReference>
<keyword evidence="4" id="KW-0804">Transcription</keyword>
<keyword evidence="2" id="KW-0731">Sigma factor</keyword>
<dbReference type="InterPro" id="IPR007630">
    <property type="entry name" value="RNA_pol_sigma70_r4"/>
</dbReference>
<dbReference type="RefSeq" id="WP_323280407.1">
    <property type="nucleotide sequence ID" value="NZ_JAYGGQ010000015.1"/>
</dbReference>
<dbReference type="SUPFAM" id="SSF88659">
    <property type="entry name" value="Sigma3 and sigma4 domains of RNA polymerase sigma factors"/>
    <property type="match status" value="2"/>
</dbReference>
<evidence type="ECO:0000313" key="7">
    <source>
        <dbReference type="EMBL" id="MEA5456513.1"/>
    </source>
</evidence>
<protein>
    <submittedName>
        <fullName evidence="7">Sigma-70 family RNA polymerase sigma factor</fullName>
    </submittedName>
</protein>
<proteinExistence type="predicted"/>
<dbReference type="Pfam" id="PF04542">
    <property type="entry name" value="Sigma70_r2"/>
    <property type="match status" value="1"/>
</dbReference>
<evidence type="ECO:0000259" key="5">
    <source>
        <dbReference type="Pfam" id="PF04542"/>
    </source>
</evidence>
<keyword evidence="8" id="KW-1185">Reference proteome</keyword>
<evidence type="ECO:0000256" key="3">
    <source>
        <dbReference type="ARBA" id="ARBA00023125"/>
    </source>
</evidence>
<dbReference type="SUPFAM" id="SSF88946">
    <property type="entry name" value="Sigma2 domain of RNA polymerase sigma factors"/>
    <property type="match status" value="1"/>
</dbReference>
<name>A0ABU5T9Z6_9MICC</name>